<organism evidence="11 12">
    <name type="scientific">Microlunatus kandeliicorticis</name>
    <dbReference type="NCBI Taxonomy" id="1759536"/>
    <lineage>
        <taxon>Bacteria</taxon>
        <taxon>Bacillati</taxon>
        <taxon>Actinomycetota</taxon>
        <taxon>Actinomycetes</taxon>
        <taxon>Propionibacteriales</taxon>
        <taxon>Propionibacteriaceae</taxon>
        <taxon>Microlunatus</taxon>
    </lineage>
</organism>
<dbReference type="Proteomes" id="UP000523079">
    <property type="component" value="Unassembled WGS sequence"/>
</dbReference>
<evidence type="ECO:0000256" key="3">
    <source>
        <dbReference type="ARBA" id="ARBA00022516"/>
    </source>
</evidence>
<protein>
    <recommendedName>
        <fullName evidence="8">Enoyl-[acyl-carrier-protein] reductase [NADH]</fullName>
        <ecNumber evidence="8">1.3.1.9</ecNumber>
    </recommendedName>
</protein>
<comment type="pathway">
    <text evidence="1">Lipid metabolism.</text>
</comment>
<dbReference type="GO" id="GO:0004318">
    <property type="term" value="F:enoyl-[acyl-carrier-protein] reductase (NADH) activity"/>
    <property type="evidence" value="ECO:0007669"/>
    <property type="project" value="UniProtKB-EC"/>
</dbReference>
<comment type="caution">
    <text evidence="11">The sequence shown here is derived from an EMBL/GenBank/DDBJ whole genome shotgun (WGS) entry which is preliminary data.</text>
</comment>
<feature type="binding site" evidence="10">
    <location>
        <begin position="19"/>
        <end position="20"/>
    </location>
    <ligand>
        <name>NAD(+)</name>
        <dbReference type="ChEBI" id="CHEBI:57540"/>
    </ligand>
</feature>
<dbReference type="NCBIfam" id="NF005908">
    <property type="entry name" value="PRK07889.1"/>
    <property type="match status" value="1"/>
</dbReference>
<feature type="binding site" evidence="10">
    <location>
        <position position="162"/>
    </location>
    <ligand>
        <name>NAD(+)</name>
        <dbReference type="ChEBI" id="CHEBI:57540"/>
    </ligand>
</feature>
<dbReference type="Pfam" id="PF13561">
    <property type="entry name" value="adh_short_C2"/>
    <property type="match status" value="1"/>
</dbReference>
<proteinExistence type="inferred from homology"/>
<comment type="similarity">
    <text evidence="2 8">Belongs to the short-chain dehydrogenases/reductases (SDR) family. FabI subfamily.</text>
</comment>
<dbReference type="EMBL" id="JACGWT010000003">
    <property type="protein sequence ID" value="MBA8794220.1"/>
    <property type="molecule type" value="Genomic_DNA"/>
</dbReference>
<name>A0A7W3P5T9_9ACTN</name>
<evidence type="ECO:0000256" key="10">
    <source>
        <dbReference type="PIRSR" id="PIRSR000094-3"/>
    </source>
</evidence>
<feature type="binding site" evidence="10">
    <location>
        <begin position="64"/>
        <end position="65"/>
    </location>
    <ligand>
        <name>NAD(+)</name>
        <dbReference type="ChEBI" id="CHEBI:57540"/>
    </ligand>
</feature>
<dbReference type="PANTHER" id="PTHR43159:SF2">
    <property type="entry name" value="ENOYL-[ACYL-CARRIER-PROTEIN] REDUCTASE [NADH], CHLOROPLASTIC"/>
    <property type="match status" value="1"/>
</dbReference>
<keyword evidence="8 10" id="KW-0520">NAD</keyword>
<keyword evidence="12" id="KW-1185">Reference proteome</keyword>
<keyword evidence="4" id="KW-0276">Fatty acid metabolism</keyword>
<evidence type="ECO:0000256" key="5">
    <source>
        <dbReference type="ARBA" id="ARBA00023002"/>
    </source>
</evidence>
<comment type="catalytic activity">
    <reaction evidence="8">
        <text>a 2,3-saturated acyl-[ACP] + NAD(+) = a (2E)-enoyl-[ACP] + NADH + H(+)</text>
        <dbReference type="Rhea" id="RHEA:10240"/>
        <dbReference type="Rhea" id="RHEA-COMP:9925"/>
        <dbReference type="Rhea" id="RHEA-COMP:9926"/>
        <dbReference type="ChEBI" id="CHEBI:15378"/>
        <dbReference type="ChEBI" id="CHEBI:57540"/>
        <dbReference type="ChEBI" id="CHEBI:57945"/>
        <dbReference type="ChEBI" id="CHEBI:78784"/>
        <dbReference type="ChEBI" id="CHEBI:78785"/>
        <dbReference type="EC" id="1.3.1.9"/>
    </reaction>
</comment>
<evidence type="ECO:0000256" key="7">
    <source>
        <dbReference type="ARBA" id="ARBA00023160"/>
    </source>
</evidence>
<feature type="binding site" evidence="10">
    <location>
        <begin position="191"/>
        <end position="195"/>
    </location>
    <ligand>
        <name>NAD(+)</name>
        <dbReference type="ChEBI" id="CHEBI:57540"/>
    </ligand>
</feature>
<dbReference type="InterPro" id="IPR002347">
    <property type="entry name" value="SDR_fam"/>
</dbReference>
<evidence type="ECO:0000256" key="4">
    <source>
        <dbReference type="ARBA" id="ARBA00022832"/>
    </source>
</evidence>
<dbReference type="RefSeq" id="WP_182559842.1">
    <property type="nucleotide sequence ID" value="NZ_JACGWT010000003.1"/>
</dbReference>
<evidence type="ECO:0000313" key="12">
    <source>
        <dbReference type="Proteomes" id="UP000523079"/>
    </source>
</evidence>
<dbReference type="EC" id="1.3.1.9" evidence="8"/>
<keyword evidence="5 8" id="KW-0560">Oxidoreductase</keyword>
<gene>
    <name evidence="11" type="ORF">FHX74_001839</name>
</gene>
<feature type="binding site" evidence="10">
    <location>
        <position position="13"/>
    </location>
    <ligand>
        <name>NAD(+)</name>
        <dbReference type="ChEBI" id="CHEBI:57540"/>
    </ligand>
</feature>
<keyword evidence="6" id="KW-0443">Lipid metabolism</keyword>
<evidence type="ECO:0000256" key="1">
    <source>
        <dbReference type="ARBA" id="ARBA00005189"/>
    </source>
</evidence>
<reference evidence="11 12" key="1">
    <citation type="submission" date="2020-07" db="EMBL/GenBank/DDBJ databases">
        <title>Sequencing the genomes of 1000 actinobacteria strains.</title>
        <authorList>
            <person name="Klenk H.-P."/>
        </authorList>
    </citation>
    <scope>NUCLEOTIDE SEQUENCE [LARGE SCALE GENOMIC DNA]</scope>
    <source>
        <strain evidence="11 12">DSM 100723</strain>
    </source>
</reference>
<dbReference type="UniPathway" id="UPA00915"/>
<evidence type="ECO:0000256" key="6">
    <source>
        <dbReference type="ARBA" id="ARBA00023098"/>
    </source>
</evidence>
<evidence type="ECO:0000256" key="2">
    <source>
        <dbReference type="ARBA" id="ARBA00009233"/>
    </source>
</evidence>
<dbReference type="AlphaFoldDB" id="A0A7W3P5T9"/>
<dbReference type="SUPFAM" id="SSF51735">
    <property type="entry name" value="NAD(P)-binding Rossmann-fold domains"/>
    <property type="match status" value="1"/>
</dbReference>
<dbReference type="InterPro" id="IPR014358">
    <property type="entry name" value="Enoyl-ACP_Rdtase_NADH"/>
</dbReference>
<dbReference type="GO" id="GO:0006633">
    <property type="term" value="P:fatty acid biosynthetic process"/>
    <property type="evidence" value="ECO:0007669"/>
    <property type="project" value="UniProtKB-KW"/>
</dbReference>
<dbReference type="PANTHER" id="PTHR43159">
    <property type="entry name" value="ENOYL-[ACYL-CARRIER-PROTEIN] REDUCTASE"/>
    <property type="match status" value="1"/>
</dbReference>
<evidence type="ECO:0000313" key="11">
    <source>
        <dbReference type="EMBL" id="MBA8794220.1"/>
    </source>
</evidence>
<keyword evidence="7 8" id="KW-0275">Fatty acid biosynthesis</keyword>
<evidence type="ECO:0000256" key="8">
    <source>
        <dbReference type="PIRNR" id="PIRNR000094"/>
    </source>
</evidence>
<dbReference type="PIRSF" id="PIRSF000094">
    <property type="entry name" value="Enoyl-ACP_rdct"/>
    <property type="match status" value="1"/>
</dbReference>
<keyword evidence="3 8" id="KW-0444">Lipid biosynthesis</keyword>
<feature type="binding site" evidence="9">
    <location>
        <position position="95"/>
    </location>
    <ligand>
        <name>substrate</name>
    </ligand>
</feature>
<evidence type="ECO:0000256" key="9">
    <source>
        <dbReference type="PIRSR" id="PIRSR000094-2"/>
    </source>
</evidence>
<dbReference type="Gene3D" id="3.40.50.720">
    <property type="entry name" value="NAD(P)-binding Rossmann-like Domain"/>
    <property type="match status" value="1"/>
</dbReference>
<sequence length="256" mass="26982">MGILDGKTVLVTGITLDTSIAFHVARIAQAEGATVLVSNFGRAMSLTRRVLQKLDPVPPLLEVDVTNADHLARVAGEIAEHTDRLDGLVHSLAYANPETALGGKFLSTPWEDVGQALHVSAYSLSALTMAVKSLLRPGSSVVGMTFDATVSWPVYDWMGVAKAALESTSRYLARYLGPDDVRVNLVAAGPIDTLAKKAIGGGSAFNDVWGERAPLGWDPKDGVPAAKAVVALLSDWFPRTTGEMVHVDGGLHSTGA</sequence>
<dbReference type="InterPro" id="IPR036291">
    <property type="entry name" value="NAD(P)-bd_dom_sf"/>
</dbReference>
<feature type="binding site" evidence="10">
    <location>
        <position position="92"/>
    </location>
    <ligand>
        <name>NAD(+)</name>
        <dbReference type="ChEBI" id="CHEBI:57540"/>
    </ligand>
</feature>
<accession>A0A7W3P5T9</accession>